<accession>A0A6G1L7F3</accession>
<dbReference type="Proteomes" id="UP000799436">
    <property type="component" value="Unassembled WGS sequence"/>
</dbReference>
<organism evidence="1 2">
    <name type="scientific">Teratosphaeria nubilosa</name>
    <dbReference type="NCBI Taxonomy" id="161662"/>
    <lineage>
        <taxon>Eukaryota</taxon>
        <taxon>Fungi</taxon>
        <taxon>Dikarya</taxon>
        <taxon>Ascomycota</taxon>
        <taxon>Pezizomycotina</taxon>
        <taxon>Dothideomycetes</taxon>
        <taxon>Dothideomycetidae</taxon>
        <taxon>Mycosphaerellales</taxon>
        <taxon>Teratosphaeriaceae</taxon>
        <taxon>Teratosphaeria</taxon>
    </lineage>
</organism>
<protein>
    <recommendedName>
        <fullName evidence="3">Calcofluor white hypersensitive protein</fullName>
    </recommendedName>
</protein>
<dbReference type="AlphaFoldDB" id="A0A6G1L7F3"/>
<sequence length="143" mass="15012">MSGARFWQITGLAAAGGVGYYLYNAGGDPKVAEKKAEADAAKLSREIKSHLPGTGKEVKKDSEVLAADAGKKFDQTVADAKSGLSKVDAKLDTYRKDAEKSIEQSAHEAKIQANAAIDKFDKSVTEGASKAKSGISSWFGGSK</sequence>
<dbReference type="OrthoDB" id="5355126at2759"/>
<evidence type="ECO:0000313" key="2">
    <source>
        <dbReference type="Proteomes" id="UP000799436"/>
    </source>
</evidence>
<dbReference type="EMBL" id="ML995843">
    <property type="protein sequence ID" value="KAF2768560.1"/>
    <property type="molecule type" value="Genomic_DNA"/>
</dbReference>
<proteinExistence type="predicted"/>
<name>A0A6G1L7F3_9PEZI</name>
<evidence type="ECO:0000313" key="1">
    <source>
        <dbReference type="EMBL" id="KAF2768560.1"/>
    </source>
</evidence>
<gene>
    <name evidence="1" type="ORF">EJ03DRAFT_375244</name>
</gene>
<evidence type="ECO:0008006" key="3">
    <source>
        <dbReference type="Google" id="ProtNLM"/>
    </source>
</evidence>
<keyword evidence="2" id="KW-1185">Reference proteome</keyword>
<reference evidence="1" key="1">
    <citation type="journal article" date="2020" name="Stud. Mycol.">
        <title>101 Dothideomycetes genomes: a test case for predicting lifestyles and emergence of pathogens.</title>
        <authorList>
            <person name="Haridas S."/>
            <person name="Albert R."/>
            <person name="Binder M."/>
            <person name="Bloem J."/>
            <person name="Labutti K."/>
            <person name="Salamov A."/>
            <person name="Andreopoulos B."/>
            <person name="Baker S."/>
            <person name="Barry K."/>
            <person name="Bills G."/>
            <person name="Bluhm B."/>
            <person name="Cannon C."/>
            <person name="Castanera R."/>
            <person name="Culley D."/>
            <person name="Daum C."/>
            <person name="Ezra D."/>
            <person name="Gonzalez J."/>
            <person name="Henrissat B."/>
            <person name="Kuo A."/>
            <person name="Liang C."/>
            <person name="Lipzen A."/>
            <person name="Lutzoni F."/>
            <person name="Magnuson J."/>
            <person name="Mondo S."/>
            <person name="Nolan M."/>
            <person name="Ohm R."/>
            <person name="Pangilinan J."/>
            <person name="Park H.-J."/>
            <person name="Ramirez L."/>
            <person name="Alfaro M."/>
            <person name="Sun H."/>
            <person name="Tritt A."/>
            <person name="Yoshinaga Y."/>
            <person name="Zwiers L.-H."/>
            <person name="Turgeon B."/>
            <person name="Goodwin S."/>
            <person name="Spatafora J."/>
            <person name="Crous P."/>
            <person name="Grigoriev I."/>
        </authorList>
    </citation>
    <scope>NUCLEOTIDE SEQUENCE</scope>
    <source>
        <strain evidence="1">CBS 116005</strain>
    </source>
</reference>